<comment type="caution">
    <text evidence="2">The sequence shown here is derived from an EMBL/GenBank/DDBJ whole genome shotgun (WGS) entry which is preliminary data.</text>
</comment>
<feature type="transmembrane region" description="Helical" evidence="1">
    <location>
        <begin position="147"/>
        <end position="163"/>
    </location>
</feature>
<organism evidence="2 3">
    <name type="scientific">Parabacteroides distasonis</name>
    <dbReference type="NCBI Taxonomy" id="823"/>
    <lineage>
        <taxon>Bacteria</taxon>
        <taxon>Pseudomonadati</taxon>
        <taxon>Bacteroidota</taxon>
        <taxon>Bacteroidia</taxon>
        <taxon>Bacteroidales</taxon>
        <taxon>Tannerellaceae</taxon>
        <taxon>Parabacteroides</taxon>
    </lineage>
</organism>
<keyword evidence="1" id="KW-0472">Membrane</keyword>
<dbReference type="OrthoDB" id="1096547at2"/>
<keyword evidence="1" id="KW-1133">Transmembrane helix</keyword>
<proteinExistence type="predicted"/>
<evidence type="ECO:0008006" key="4">
    <source>
        <dbReference type="Google" id="ProtNLM"/>
    </source>
</evidence>
<protein>
    <recommendedName>
        <fullName evidence="4">Transmembrane protein</fullName>
    </recommendedName>
</protein>
<feature type="transmembrane region" description="Helical" evidence="1">
    <location>
        <begin position="92"/>
        <end position="116"/>
    </location>
</feature>
<reference evidence="2 3" key="1">
    <citation type="submission" date="2018-09" db="EMBL/GenBank/DDBJ databases">
        <title>Murine metabolic-syndrome-specific gut microbial biobank.</title>
        <authorList>
            <person name="Liu C."/>
        </authorList>
    </citation>
    <scope>NUCLEOTIDE SEQUENCE [LARGE SCALE GENOMIC DNA]</scope>
    <source>
        <strain evidence="2 3">8-P5</strain>
    </source>
</reference>
<feature type="transmembrane region" description="Helical" evidence="1">
    <location>
        <begin position="169"/>
        <end position="189"/>
    </location>
</feature>
<feature type="transmembrane region" description="Helical" evidence="1">
    <location>
        <begin position="122"/>
        <end position="140"/>
    </location>
</feature>
<keyword evidence="1" id="KW-0812">Transmembrane</keyword>
<accession>A0A3L7ZQC5</accession>
<name>A0A3L7ZQC5_PARDI</name>
<sequence>MEDRILTERESLELITRMIKETQENTARYAAYPLLIWGYITLAIALVIWYVLSFVGDYYQIQFLWFLLPVVAFPLTLYYSRKDSAHRGTRNYIDRIIGQIWMVFGMVGFFLSVASWVGKVDIYFLIPLLMGMGVTLSGSVSRFKPMAVLGMVGVISSFLILWIHGIDRLLVFSAIFVAMMVIPGHLLNYQMKKQCLKN</sequence>
<dbReference type="Proteomes" id="UP000278164">
    <property type="component" value="Unassembled WGS sequence"/>
</dbReference>
<dbReference type="RefSeq" id="WP_121736415.1">
    <property type="nucleotide sequence ID" value="NZ_QXXG01000004.1"/>
</dbReference>
<feature type="transmembrane region" description="Helical" evidence="1">
    <location>
        <begin position="58"/>
        <end position="80"/>
    </location>
</feature>
<dbReference type="AlphaFoldDB" id="A0A3L7ZQC5"/>
<feature type="transmembrane region" description="Helical" evidence="1">
    <location>
        <begin position="29"/>
        <end position="52"/>
    </location>
</feature>
<evidence type="ECO:0000313" key="3">
    <source>
        <dbReference type="Proteomes" id="UP000278164"/>
    </source>
</evidence>
<gene>
    <name evidence="2" type="ORF">D7V78_12025</name>
</gene>
<evidence type="ECO:0000313" key="2">
    <source>
        <dbReference type="EMBL" id="RLT73127.1"/>
    </source>
</evidence>
<evidence type="ECO:0000256" key="1">
    <source>
        <dbReference type="SAM" id="Phobius"/>
    </source>
</evidence>
<dbReference type="EMBL" id="RAYI01000021">
    <property type="protein sequence ID" value="RLT73127.1"/>
    <property type="molecule type" value="Genomic_DNA"/>
</dbReference>